<dbReference type="GO" id="GO:0006310">
    <property type="term" value="P:DNA recombination"/>
    <property type="evidence" value="ECO:0007669"/>
    <property type="project" value="UniProtKB-KW"/>
</dbReference>
<gene>
    <name evidence="2" type="ORF">KME25_30610</name>
</gene>
<protein>
    <recommendedName>
        <fullName evidence="4">Integrase</fullName>
    </recommendedName>
</protein>
<organism evidence="2 3">
    <name type="scientific">Symplocastrum torsivum CPER-KK1</name>
    <dbReference type="NCBI Taxonomy" id="450513"/>
    <lineage>
        <taxon>Bacteria</taxon>
        <taxon>Bacillati</taxon>
        <taxon>Cyanobacteriota</taxon>
        <taxon>Cyanophyceae</taxon>
        <taxon>Oscillatoriophycideae</taxon>
        <taxon>Oscillatoriales</taxon>
        <taxon>Microcoleaceae</taxon>
        <taxon>Symplocastrum</taxon>
    </lineage>
</organism>
<evidence type="ECO:0000313" key="2">
    <source>
        <dbReference type="EMBL" id="MBW4548724.1"/>
    </source>
</evidence>
<reference evidence="2" key="2">
    <citation type="journal article" date="2022" name="Microbiol. Resour. Announc.">
        <title>Metagenome Sequencing to Explore Phylogenomics of Terrestrial Cyanobacteria.</title>
        <authorList>
            <person name="Ward R.D."/>
            <person name="Stajich J.E."/>
            <person name="Johansen J.R."/>
            <person name="Huntemann M."/>
            <person name="Clum A."/>
            <person name="Foster B."/>
            <person name="Foster B."/>
            <person name="Roux S."/>
            <person name="Palaniappan K."/>
            <person name="Varghese N."/>
            <person name="Mukherjee S."/>
            <person name="Reddy T.B.K."/>
            <person name="Daum C."/>
            <person name="Copeland A."/>
            <person name="Chen I.A."/>
            <person name="Ivanova N.N."/>
            <person name="Kyrpides N.C."/>
            <person name="Shapiro N."/>
            <person name="Eloe-Fadrosh E.A."/>
            <person name="Pietrasiak N."/>
        </authorList>
    </citation>
    <scope>NUCLEOTIDE SEQUENCE</scope>
    <source>
        <strain evidence="2">CPER-KK1</strain>
    </source>
</reference>
<sequence length="699" mass="82111">MKEFLTCWQVIELYEEYVKATYPPEIAERIINELRSAVLRFWATQLGFKRTTQGRKMTLADSTSAQQFLQTLGVETLLNARQTLEQAFENQKASIASKNTYGNRFTQFLSWSQEQQWWPSRGSWKASVKNQCCPILKHPYGNTSNTPLTERRTRQLKYQLKPQETPLALQKELDKFFQFLTEPEWPSRVVDPIEESSAGLYIKEIRLMLGWFYRYQTPPIKLEQLSLSQLLPLVTRDDLEDLTTRQQEKLWKQHKQTLESWLFRYFSFLREALYSKSPRTRRGKICVLLALAKFLYTDEVEQKGDYDHIPLIKLLNNHLEKVRKEIAEWTKNRQSVSDFDKKWPDTQEGETALAVVRAKIVEPMRIECRPRNSCGQFRSRFQIALSHQHYLQWSFLADLPARRQQEYRTARIALSCPITRPEGVPQNGLYHPLPPLEAREKRRDGTIKDNYIYKTYIHKTKHYPEGIWVLEVHKYKTYKSYGTQSIVIPNRQFADGSCFYDYLERYLYGWFLPAGYRNSQIYNWYQPELIGCRGRWVTSGRAEFNPGDACCLPAGNNAAIWSWGYLLVAPKLGTLANESGFTDSFNTTSHRLIGKRITPHTMRSIWATWAYQVQLNDAQFRSLAYAMGHKVETLRQMYERCTPEEKRRPIEEAISELLFEPSPVPELQVEASPRWESLLQQLQQLSPTEREQFLAAFTK</sequence>
<keyword evidence="1" id="KW-0233">DNA recombination</keyword>
<dbReference type="InterPro" id="IPR013762">
    <property type="entry name" value="Integrase-like_cat_sf"/>
</dbReference>
<accession>A0A951PTS5</accession>
<evidence type="ECO:0000313" key="3">
    <source>
        <dbReference type="Proteomes" id="UP000753908"/>
    </source>
</evidence>
<proteinExistence type="predicted"/>
<dbReference type="AlphaFoldDB" id="A0A951PTS5"/>
<dbReference type="InterPro" id="IPR011010">
    <property type="entry name" value="DNA_brk_join_enz"/>
</dbReference>
<dbReference type="GO" id="GO:0003677">
    <property type="term" value="F:DNA binding"/>
    <property type="evidence" value="ECO:0007669"/>
    <property type="project" value="InterPro"/>
</dbReference>
<dbReference type="SUPFAM" id="SSF56349">
    <property type="entry name" value="DNA breaking-rejoining enzymes"/>
    <property type="match status" value="1"/>
</dbReference>
<dbReference type="Proteomes" id="UP000753908">
    <property type="component" value="Unassembled WGS sequence"/>
</dbReference>
<reference evidence="2" key="1">
    <citation type="submission" date="2021-05" db="EMBL/GenBank/DDBJ databases">
        <authorList>
            <person name="Pietrasiak N."/>
            <person name="Ward R."/>
            <person name="Stajich J.E."/>
            <person name="Kurbessoian T."/>
        </authorList>
    </citation>
    <scope>NUCLEOTIDE SEQUENCE</scope>
    <source>
        <strain evidence="2">CPER-KK1</strain>
    </source>
</reference>
<dbReference type="Gene3D" id="1.10.443.10">
    <property type="entry name" value="Intergrase catalytic core"/>
    <property type="match status" value="1"/>
</dbReference>
<dbReference type="GO" id="GO:0015074">
    <property type="term" value="P:DNA integration"/>
    <property type="evidence" value="ECO:0007669"/>
    <property type="project" value="InterPro"/>
</dbReference>
<dbReference type="EMBL" id="JAHHIF010000070">
    <property type="protein sequence ID" value="MBW4548724.1"/>
    <property type="molecule type" value="Genomic_DNA"/>
</dbReference>
<evidence type="ECO:0000256" key="1">
    <source>
        <dbReference type="ARBA" id="ARBA00023172"/>
    </source>
</evidence>
<name>A0A951PTS5_9CYAN</name>
<comment type="caution">
    <text evidence="2">The sequence shown here is derived from an EMBL/GenBank/DDBJ whole genome shotgun (WGS) entry which is preliminary data.</text>
</comment>
<evidence type="ECO:0008006" key="4">
    <source>
        <dbReference type="Google" id="ProtNLM"/>
    </source>
</evidence>